<dbReference type="InterPro" id="IPR000847">
    <property type="entry name" value="LysR_HTH_N"/>
</dbReference>
<sequence length="305" mass="34431">MTLQQLKYVVTTADTGTVSEAAKRLYIAQPSLTASIKELEHELGITIFHRTNKGVIVSADGEEFLGYARQIMEQTALMEERYFGAAPVKHRFCVSTQHYSFAVEAFVALLRQYGGDTYDFRIRETKTHEIIEDVCHLKSEVGVLYRNPFNAIVINKTLKDNGLLFHTLFTAKAHVFVGADNPLAQQTSATLADLAPYPRLSYEQGEHNSFYFSEEILSTLDCDKDILVSDRATLFNLLIGLNGYTICSGVINEQLNGKNIVAVPLDVDEYMEIGYITHKRTTLSPFGRHYIELLRHYTAPYESQI</sequence>
<evidence type="ECO:0000256" key="1">
    <source>
        <dbReference type="ARBA" id="ARBA00009437"/>
    </source>
</evidence>
<dbReference type="RefSeq" id="WP_216469123.1">
    <property type="nucleotide sequence ID" value="NZ_JAHLQI010000001.1"/>
</dbReference>
<dbReference type="Pfam" id="PF03466">
    <property type="entry name" value="LysR_substrate"/>
    <property type="match status" value="1"/>
</dbReference>
<evidence type="ECO:0000313" key="6">
    <source>
        <dbReference type="EMBL" id="MBU5489530.1"/>
    </source>
</evidence>
<dbReference type="Proteomes" id="UP000783588">
    <property type="component" value="Unassembled WGS sequence"/>
</dbReference>
<evidence type="ECO:0000259" key="5">
    <source>
        <dbReference type="PROSITE" id="PS50931"/>
    </source>
</evidence>
<organism evidence="6 7">
    <name type="scientific">Butyricicoccus intestinisimiae</name>
    <dbReference type="NCBI Taxonomy" id="2841509"/>
    <lineage>
        <taxon>Bacteria</taxon>
        <taxon>Bacillati</taxon>
        <taxon>Bacillota</taxon>
        <taxon>Clostridia</taxon>
        <taxon>Eubacteriales</taxon>
        <taxon>Butyricicoccaceae</taxon>
        <taxon>Butyricicoccus</taxon>
    </lineage>
</organism>
<name>A0ABS6EPW0_9FIRM</name>
<comment type="caution">
    <text evidence="6">The sequence shown here is derived from an EMBL/GenBank/DDBJ whole genome shotgun (WGS) entry which is preliminary data.</text>
</comment>
<dbReference type="PANTHER" id="PTHR30346:SF0">
    <property type="entry name" value="HCA OPERON TRANSCRIPTIONAL ACTIVATOR HCAR"/>
    <property type="match status" value="1"/>
</dbReference>
<evidence type="ECO:0000313" key="7">
    <source>
        <dbReference type="Proteomes" id="UP000783588"/>
    </source>
</evidence>
<dbReference type="CDD" id="cd05466">
    <property type="entry name" value="PBP2_LTTR_substrate"/>
    <property type="match status" value="1"/>
</dbReference>
<evidence type="ECO:0000256" key="2">
    <source>
        <dbReference type="ARBA" id="ARBA00023015"/>
    </source>
</evidence>
<protein>
    <submittedName>
        <fullName evidence="6">LysR family transcriptional regulator</fullName>
    </submittedName>
</protein>
<gene>
    <name evidence="6" type="ORF">KQI75_02610</name>
</gene>
<keyword evidence="2" id="KW-0805">Transcription regulation</keyword>
<evidence type="ECO:0000256" key="3">
    <source>
        <dbReference type="ARBA" id="ARBA00023125"/>
    </source>
</evidence>
<comment type="similarity">
    <text evidence="1">Belongs to the LysR transcriptional regulatory family.</text>
</comment>
<proteinExistence type="inferred from homology"/>
<feature type="domain" description="HTH lysR-type" evidence="5">
    <location>
        <begin position="1"/>
        <end position="58"/>
    </location>
</feature>
<dbReference type="InterPro" id="IPR005119">
    <property type="entry name" value="LysR_subst-bd"/>
</dbReference>
<dbReference type="EMBL" id="JAHLQI010000001">
    <property type="protein sequence ID" value="MBU5489530.1"/>
    <property type="molecule type" value="Genomic_DNA"/>
</dbReference>
<keyword evidence="4" id="KW-0804">Transcription</keyword>
<dbReference type="Pfam" id="PF00126">
    <property type="entry name" value="HTH_1"/>
    <property type="match status" value="1"/>
</dbReference>
<evidence type="ECO:0000256" key="4">
    <source>
        <dbReference type="ARBA" id="ARBA00023163"/>
    </source>
</evidence>
<keyword evidence="3" id="KW-0238">DNA-binding</keyword>
<dbReference type="PANTHER" id="PTHR30346">
    <property type="entry name" value="TRANSCRIPTIONAL DUAL REGULATOR HCAR-RELATED"/>
    <property type="match status" value="1"/>
</dbReference>
<accession>A0ABS6EPW0</accession>
<reference evidence="6 7" key="1">
    <citation type="submission" date="2021-06" db="EMBL/GenBank/DDBJ databases">
        <authorList>
            <person name="Sun Q."/>
            <person name="Li D."/>
        </authorList>
    </citation>
    <scope>NUCLEOTIDE SEQUENCE [LARGE SCALE GENOMIC DNA]</scope>
    <source>
        <strain evidence="6 7">MSJd-7</strain>
    </source>
</reference>
<dbReference type="PROSITE" id="PS50931">
    <property type="entry name" value="HTH_LYSR"/>
    <property type="match status" value="1"/>
</dbReference>
<keyword evidence="7" id="KW-1185">Reference proteome</keyword>